<dbReference type="RefSeq" id="WP_106662337.1">
    <property type="nucleotide sequence ID" value="NZ_PGGM01000001.1"/>
</dbReference>
<gene>
    <name evidence="11" type="ORF">CU103_02645</name>
</gene>
<comment type="similarity">
    <text evidence="8 9">Belongs to the TRAP transporter small permease family.</text>
</comment>
<evidence type="ECO:0000313" key="11">
    <source>
        <dbReference type="EMBL" id="PSH67272.1"/>
    </source>
</evidence>
<dbReference type="AlphaFoldDB" id="A0A2P7BLE6"/>
<evidence type="ECO:0000313" key="12">
    <source>
        <dbReference type="Proteomes" id="UP000241764"/>
    </source>
</evidence>
<sequence>MSSETSRSAASVTIVRKLLDGLYLWSGYLAGAFLIAIFLIMLALSAGRPLGIDLPAADDFASWCMAATAFLGLAHTFRSGEIIRVGLLIDRFSGRTRQAIEIVCLLIGLASTLYFAWHAVQMTSFSWRFNDLSQGVIAVPLWIPQLGFAGGLVVLAIAFIDELIHVLLGGAPRYERPPAETPEEIIERAMQSGA</sequence>
<comment type="subunit">
    <text evidence="9">The complex comprises the extracytoplasmic solute receptor protein and the two transmembrane proteins.</text>
</comment>
<dbReference type="PANTHER" id="PTHR35011">
    <property type="entry name" value="2,3-DIKETO-L-GULONATE TRAP TRANSPORTER SMALL PERMEASE PROTEIN YIAM"/>
    <property type="match status" value="1"/>
</dbReference>
<feature type="transmembrane region" description="Helical" evidence="9">
    <location>
        <begin position="21"/>
        <end position="44"/>
    </location>
</feature>
<evidence type="ECO:0000256" key="5">
    <source>
        <dbReference type="ARBA" id="ARBA00022692"/>
    </source>
</evidence>
<keyword evidence="6 9" id="KW-1133">Transmembrane helix</keyword>
<organism evidence="11 12">
    <name type="scientific">Phyllobacterium sophorae</name>
    <dbReference type="NCBI Taxonomy" id="1520277"/>
    <lineage>
        <taxon>Bacteria</taxon>
        <taxon>Pseudomonadati</taxon>
        <taxon>Pseudomonadota</taxon>
        <taxon>Alphaproteobacteria</taxon>
        <taxon>Hyphomicrobiales</taxon>
        <taxon>Phyllobacteriaceae</taxon>
        <taxon>Phyllobacterium</taxon>
    </lineage>
</organism>
<evidence type="ECO:0000256" key="8">
    <source>
        <dbReference type="ARBA" id="ARBA00038436"/>
    </source>
</evidence>
<comment type="caution">
    <text evidence="11">The sequence shown here is derived from an EMBL/GenBank/DDBJ whole genome shotgun (WGS) entry which is preliminary data.</text>
</comment>
<dbReference type="OrthoDB" id="9797534at2"/>
<dbReference type="GO" id="GO:0005886">
    <property type="term" value="C:plasma membrane"/>
    <property type="evidence" value="ECO:0007669"/>
    <property type="project" value="UniProtKB-SubCell"/>
</dbReference>
<evidence type="ECO:0000259" key="10">
    <source>
        <dbReference type="Pfam" id="PF04290"/>
    </source>
</evidence>
<keyword evidence="5 9" id="KW-0812">Transmembrane</keyword>
<feature type="transmembrane region" description="Helical" evidence="9">
    <location>
        <begin position="137"/>
        <end position="160"/>
    </location>
</feature>
<evidence type="ECO:0000256" key="4">
    <source>
        <dbReference type="ARBA" id="ARBA00022519"/>
    </source>
</evidence>
<dbReference type="InterPro" id="IPR055348">
    <property type="entry name" value="DctQ"/>
</dbReference>
<keyword evidence="12" id="KW-1185">Reference proteome</keyword>
<keyword evidence="4 9" id="KW-0997">Cell inner membrane</keyword>
<feature type="transmembrane region" description="Helical" evidence="9">
    <location>
        <begin position="60"/>
        <end position="78"/>
    </location>
</feature>
<name>A0A2P7BLE6_9HYPH</name>
<feature type="domain" description="Tripartite ATP-independent periplasmic transporters DctQ component" evidence="10">
    <location>
        <begin position="37"/>
        <end position="167"/>
    </location>
</feature>
<evidence type="ECO:0000256" key="9">
    <source>
        <dbReference type="RuleBase" id="RU369079"/>
    </source>
</evidence>
<dbReference type="GO" id="GO:0015740">
    <property type="term" value="P:C4-dicarboxylate transport"/>
    <property type="evidence" value="ECO:0007669"/>
    <property type="project" value="TreeGrafter"/>
</dbReference>
<evidence type="ECO:0000256" key="2">
    <source>
        <dbReference type="ARBA" id="ARBA00022448"/>
    </source>
</evidence>
<evidence type="ECO:0000256" key="3">
    <source>
        <dbReference type="ARBA" id="ARBA00022475"/>
    </source>
</evidence>
<dbReference type="GO" id="GO:0022857">
    <property type="term" value="F:transmembrane transporter activity"/>
    <property type="evidence" value="ECO:0007669"/>
    <property type="project" value="UniProtKB-UniRule"/>
</dbReference>
<proteinExistence type="inferred from homology"/>
<evidence type="ECO:0000256" key="1">
    <source>
        <dbReference type="ARBA" id="ARBA00004429"/>
    </source>
</evidence>
<dbReference type="EMBL" id="PGGM01000001">
    <property type="protein sequence ID" value="PSH67272.1"/>
    <property type="molecule type" value="Genomic_DNA"/>
</dbReference>
<comment type="function">
    <text evidence="9">Part of the tripartite ATP-independent periplasmic (TRAP) transport system.</text>
</comment>
<dbReference type="Pfam" id="PF04290">
    <property type="entry name" value="DctQ"/>
    <property type="match status" value="1"/>
</dbReference>
<evidence type="ECO:0000256" key="6">
    <source>
        <dbReference type="ARBA" id="ARBA00022989"/>
    </source>
</evidence>
<dbReference type="InterPro" id="IPR007387">
    <property type="entry name" value="TRAP_DctQ"/>
</dbReference>
<keyword evidence="2 9" id="KW-0813">Transport</keyword>
<reference evidence="12" key="1">
    <citation type="submission" date="2017-11" db="EMBL/GenBank/DDBJ databases">
        <authorList>
            <person name="Kuznetsova I."/>
            <person name="Sazanova A."/>
            <person name="Chirak E."/>
            <person name="Safronova V."/>
            <person name="Willems A."/>
        </authorList>
    </citation>
    <scope>NUCLEOTIDE SEQUENCE [LARGE SCALE GENOMIC DNA]</scope>
    <source>
        <strain evidence="12">CCBAU 03422</strain>
    </source>
</reference>
<feature type="transmembrane region" description="Helical" evidence="9">
    <location>
        <begin position="99"/>
        <end position="117"/>
    </location>
</feature>
<keyword evidence="3" id="KW-1003">Cell membrane</keyword>
<accession>A0A2P7BLE6</accession>
<keyword evidence="7 9" id="KW-0472">Membrane</keyword>
<protein>
    <recommendedName>
        <fullName evidence="9">TRAP transporter small permease protein</fullName>
    </recommendedName>
</protein>
<comment type="subcellular location">
    <subcellularLocation>
        <location evidence="1 9">Cell inner membrane</location>
        <topology evidence="1 9">Multi-pass membrane protein</topology>
    </subcellularLocation>
</comment>
<dbReference type="PANTHER" id="PTHR35011:SF10">
    <property type="entry name" value="TRAP TRANSPORTER SMALL PERMEASE PROTEIN"/>
    <property type="match status" value="1"/>
</dbReference>
<evidence type="ECO:0000256" key="7">
    <source>
        <dbReference type="ARBA" id="ARBA00023136"/>
    </source>
</evidence>
<dbReference type="Proteomes" id="UP000241764">
    <property type="component" value="Unassembled WGS sequence"/>
</dbReference>